<dbReference type="EMBL" id="JGYG01000013">
    <property type="protein sequence ID" value="KFI27001.1"/>
    <property type="molecule type" value="Genomic_DNA"/>
</dbReference>
<dbReference type="InterPro" id="IPR007516">
    <property type="entry name" value="Co_F420_Hydgase/DH_bsu_N"/>
</dbReference>
<dbReference type="InterPro" id="IPR045220">
    <property type="entry name" value="FRHB/FDHB/HCAR-like"/>
</dbReference>
<dbReference type="AlphaFoldDB" id="A0A086XYA1"/>
<evidence type="ECO:0000313" key="3">
    <source>
        <dbReference type="Proteomes" id="UP000028826"/>
    </source>
</evidence>
<comment type="caution">
    <text evidence="2">The sequence shown here is derived from an EMBL/GenBank/DDBJ whole genome shotgun (WGS) entry which is preliminary data.</text>
</comment>
<dbReference type="eggNOG" id="COG1035">
    <property type="taxonomic scope" value="Bacteria"/>
</dbReference>
<organism evidence="2 3">
    <name type="scientific">Haematobacter massiliensis</name>
    <dbReference type="NCBI Taxonomy" id="195105"/>
    <lineage>
        <taxon>Bacteria</taxon>
        <taxon>Pseudomonadati</taxon>
        <taxon>Pseudomonadota</taxon>
        <taxon>Alphaproteobacteria</taxon>
        <taxon>Rhodobacterales</taxon>
        <taxon>Paracoccaceae</taxon>
        <taxon>Haematobacter</taxon>
    </lineage>
</organism>
<dbReference type="InterPro" id="IPR007525">
    <property type="entry name" value="FrhB_FdhB_C"/>
</dbReference>
<dbReference type="InterPro" id="IPR017896">
    <property type="entry name" value="4Fe4S_Fe-S-bd"/>
</dbReference>
<name>A0A086XYA1_9RHOB</name>
<protein>
    <recommendedName>
        <fullName evidence="1">4Fe-4S ferredoxin-type domain-containing protein</fullName>
    </recommendedName>
</protein>
<dbReference type="Pfam" id="PF04432">
    <property type="entry name" value="FrhB_FdhB_C"/>
    <property type="match status" value="1"/>
</dbReference>
<keyword evidence="3" id="KW-1185">Reference proteome</keyword>
<gene>
    <name evidence="2" type="ORF">CN97_02320</name>
</gene>
<evidence type="ECO:0000259" key="1">
    <source>
        <dbReference type="PROSITE" id="PS51379"/>
    </source>
</evidence>
<reference evidence="2 3" key="1">
    <citation type="submission" date="2014-03" db="EMBL/GenBank/DDBJ databases">
        <title>Genome of Haematobacter massiliensis CCUG 47968.</title>
        <authorList>
            <person name="Wang D."/>
            <person name="Wang G."/>
        </authorList>
    </citation>
    <scope>NUCLEOTIDE SEQUENCE [LARGE SCALE GENOMIC DNA]</scope>
    <source>
        <strain evidence="2 3">CCUG 47968</strain>
    </source>
</reference>
<dbReference type="Pfam" id="PF04422">
    <property type="entry name" value="FrhB_FdhB_N"/>
    <property type="match status" value="1"/>
</dbReference>
<dbReference type="PROSITE" id="PS51379">
    <property type="entry name" value="4FE4S_FER_2"/>
    <property type="match status" value="1"/>
</dbReference>
<dbReference type="STRING" id="195105.CN97_02320"/>
<dbReference type="PANTHER" id="PTHR31332">
    <property type="entry name" value="7-HYDROXYMETHYL CHLOROPHYLL A REDUCTASE, CHLOROPLASTIC"/>
    <property type="match status" value="1"/>
</dbReference>
<accession>A0A086XYA1</accession>
<proteinExistence type="predicted"/>
<evidence type="ECO:0000313" key="2">
    <source>
        <dbReference type="EMBL" id="KFI27001.1"/>
    </source>
</evidence>
<dbReference type="PANTHER" id="PTHR31332:SF0">
    <property type="entry name" value="7-HYDROXYMETHYL CHLOROPHYLL A REDUCTASE, CHLOROPLASTIC"/>
    <property type="match status" value="1"/>
</dbReference>
<sequence length="424" mass="45136">MRIMKMDPVGAPPPAAFAEAASLARVRKGDLCAGCGACAAIAPGSVTMRMTPPGWLRPVQQGPVSAGQDAMIARVCPGLGERVEAAGRTDDPLWGPYDTMRIGHARDEALRFSGSSGGVLSAVLVHLLETGQIDAVVQTTADPEQPIGNIATISVTEAEVQAAAGSRYAPSAPLAGLNRFLENGKRYAFVGKPCDAVAMRAWQEADPRVRASFPVILSFFCAGVPSQTGGRAVLKALDADPAEVVGFRYRGNGWPGFATAVLRDGTERKMSYHDSWGKVLSKHVQHRCKICADGTGIAADIVCADAWESDERGYPLFTEGSGTSLIVARNAFGREIVEAAVKSGHVEAGPFDVSTLAGIQPGQRERRRALLARLAALRLCLRPVPDYRGLLLWQAARQNPASRNLKNFLGTLRRTLKGRGKRAS</sequence>
<dbReference type="GO" id="GO:0033354">
    <property type="term" value="P:chlorophyll cycle"/>
    <property type="evidence" value="ECO:0007669"/>
    <property type="project" value="TreeGrafter"/>
</dbReference>
<dbReference type="GO" id="GO:0090415">
    <property type="term" value="F:7-hydroxymethyl chlorophyll a reductase activity"/>
    <property type="evidence" value="ECO:0007669"/>
    <property type="project" value="TreeGrafter"/>
</dbReference>
<feature type="domain" description="4Fe-4S ferredoxin-type" evidence="1">
    <location>
        <begin position="22"/>
        <end position="53"/>
    </location>
</feature>
<dbReference type="OrthoDB" id="3247493at2"/>
<dbReference type="Proteomes" id="UP000028826">
    <property type="component" value="Unassembled WGS sequence"/>
</dbReference>